<keyword evidence="10 12" id="KW-1133">Transmembrane helix</keyword>
<protein>
    <recommendedName>
        <fullName evidence="3">RING-type E3 ubiquitin transferase</fullName>
        <ecNumber evidence="3">2.3.2.27</ecNumber>
    </recommendedName>
</protein>
<organism evidence="14 15">
    <name type="scientific">Oreochromis aureus</name>
    <name type="common">Israeli tilapia</name>
    <name type="synonym">Chromis aureus</name>
    <dbReference type="NCBI Taxonomy" id="47969"/>
    <lineage>
        <taxon>Eukaryota</taxon>
        <taxon>Metazoa</taxon>
        <taxon>Chordata</taxon>
        <taxon>Craniata</taxon>
        <taxon>Vertebrata</taxon>
        <taxon>Euteleostomi</taxon>
        <taxon>Actinopterygii</taxon>
        <taxon>Neopterygii</taxon>
        <taxon>Teleostei</taxon>
        <taxon>Neoteleostei</taxon>
        <taxon>Acanthomorphata</taxon>
        <taxon>Ovalentaria</taxon>
        <taxon>Cichlomorphae</taxon>
        <taxon>Cichliformes</taxon>
        <taxon>Cichlidae</taxon>
        <taxon>African cichlids</taxon>
        <taxon>Pseudocrenilabrinae</taxon>
        <taxon>Oreochromini</taxon>
        <taxon>Oreochromis</taxon>
    </lineage>
</organism>
<keyword evidence="7" id="KW-0863">Zinc-finger</keyword>
<dbReference type="GO" id="GO:0061630">
    <property type="term" value="F:ubiquitin protein ligase activity"/>
    <property type="evidence" value="ECO:0007669"/>
    <property type="project" value="UniProtKB-EC"/>
</dbReference>
<evidence type="ECO:0000313" key="15">
    <source>
        <dbReference type="Proteomes" id="UP000472276"/>
    </source>
</evidence>
<evidence type="ECO:0000256" key="10">
    <source>
        <dbReference type="ARBA" id="ARBA00022989"/>
    </source>
</evidence>
<reference evidence="15" key="1">
    <citation type="submission" date="2020-03" db="EMBL/GenBank/DDBJ databases">
        <title>Evolution of repeat sequences and sex chromosomes of tilapia species revealed by chromosome-level genomes.</title>
        <authorList>
            <person name="Xu L."/>
            <person name="Tao W."/>
            <person name="Wang D."/>
            <person name="Zhou Q."/>
        </authorList>
    </citation>
    <scope>NUCLEOTIDE SEQUENCE [LARGE SCALE GENOMIC DNA]</scope>
    <source>
        <strain evidence="15">Israel</strain>
    </source>
</reference>
<reference evidence="14" key="3">
    <citation type="submission" date="2025-09" db="UniProtKB">
        <authorList>
            <consortium name="Ensembl"/>
        </authorList>
    </citation>
    <scope>IDENTIFICATION</scope>
</reference>
<dbReference type="EC" id="2.3.2.27" evidence="3"/>
<dbReference type="GO" id="GO:0016020">
    <property type="term" value="C:membrane"/>
    <property type="evidence" value="ECO:0007669"/>
    <property type="project" value="UniProtKB-SubCell"/>
</dbReference>
<reference evidence="14" key="2">
    <citation type="submission" date="2025-08" db="UniProtKB">
        <authorList>
            <consortium name="Ensembl"/>
        </authorList>
    </citation>
    <scope>IDENTIFICATION</scope>
</reference>
<dbReference type="CTD" id="402879"/>
<dbReference type="Pfam" id="PF12483">
    <property type="entry name" value="GIDE"/>
    <property type="match status" value="1"/>
</dbReference>
<keyword evidence="6" id="KW-0479">Metal-binding</keyword>
<evidence type="ECO:0000256" key="12">
    <source>
        <dbReference type="SAM" id="Phobius"/>
    </source>
</evidence>
<keyword evidence="15" id="KW-1185">Reference proteome</keyword>
<evidence type="ECO:0000256" key="7">
    <source>
        <dbReference type="ARBA" id="ARBA00022771"/>
    </source>
</evidence>
<comment type="catalytic activity">
    <reaction evidence="1">
        <text>S-ubiquitinyl-[E2 ubiquitin-conjugating enzyme]-L-cysteine + [acceptor protein]-L-lysine = [E2 ubiquitin-conjugating enzyme]-L-cysteine + N(6)-ubiquitinyl-[acceptor protein]-L-lysine.</text>
        <dbReference type="EC" id="2.3.2.27"/>
    </reaction>
</comment>
<evidence type="ECO:0000256" key="11">
    <source>
        <dbReference type="ARBA" id="ARBA00023136"/>
    </source>
</evidence>
<keyword evidence="11 12" id="KW-0472">Membrane</keyword>
<dbReference type="PANTHER" id="PTHR12183:SF36">
    <property type="entry name" value="RING-TYPE E3 UBIQUITIN TRANSFERASE"/>
    <property type="match status" value="1"/>
</dbReference>
<sequence length="297" mass="33563">MTAFVFCSFGRQVWLFYLVVLTATDMSDLPVNPLVLIGIGSTFGFSGLFYHLYKEKKKELKALKEIPVFRPDEDLFRVLNASPHRRLQYVAVEGQVQADGEPLTSQFIPRCYGVIQKLVAVEHWQYWDSSAAKWNSRTGYKKESNNSVPFSLISPGAYISDASVRVHNPLEASGCFLERVYYKMRNAEEDLVNSLLQTVGGEKPVSKEETEEMLRVGTTMTGFGEVVLERGQVMRLQAPRDGRKYILVPTDYNSYLNSHRSSATMWKTLSAFTGITGTAVLACVIHSMMDKRDKRSN</sequence>
<dbReference type="GO" id="GO:0016567">
    <property type="term" value="P:protein ubiquitination"/>
    <property type="evidence" value="ECO:0007669"/>
    <property type="project" value="InterPro"/>
</dbReference>
<evidence type="ECO:0000256" key="2">
    <source>
        <dbReference type="ARBA" id="ARBA00004141"/>
    </source>
</evidence>
<keyword evidence="8" id="KW-0833">Ubl conjugation pathway</keyword>
<evidence type="ECO:0000313" key="14">
    <source>
        <dbReference type="Ensembl" id="ENSOABP00000072074.1"/>
    </source>
</evidence>
<keyword evidence="5 12" id="KW-0812">Transmembrane</keyword>
<evidence type="ECO:0000256" key="9">
    <source>
        <dbReference type="ARBA" id="ARBA00022833"/>
    </source>
</evidence>
<gene>
    <name evidence="14" type="primary">mul3</name>
</gene>
<evidence type="ECO:0000256" key="5">
    <source>
        <dbReference type="ARBA" id="ARBA00022692"/>
    </source>
</evidence>
<dbReference type="GO" id="GO:0008270">
    <property type="term" value="F:zinc ion binding"/>
    <property type="evidence" value="ECO:0007669"/>
    <property type="project" value="UniProtKB-KW"/>
</dbReference>
<evidence type="ECO:0000256" key="3">
    <source>
        <dbReference type="ARBA" id="ARBA00012483"/>
    </source>
</evidence>
<evidence type="ECO:0000259" key="13">
    <source>
        <dbReference type="Pfam" id="PF12483"/>
    </source>
</evidence>
<dbReference type="PANTHER" id="PTHR12183">
    <property type="entry name" value="MITOCHONDRIAL UBIQUITIN LIGASE ACTIVATOR OF NFKB 1"/>
    <property type="match status" value="1"/>
</dbReference>
<proteinExistence type="predicted"/>
<dbReference type="InterPro" id="IPR051652">
    <property type="entry name" value="MDM2_MDM4_MUL1"/>
</dbReference>
<dbReference type="Ensembl" id="ENSOABT00000064669.1">
    <property type="protein sequence ID" value="ENSOABP00000072074.1"/>
    <property type="gene ID" value="ENSOABG00000037913.1"/>
</dbReference>
<keyword evidence="9" id="KW-0862">Zinc</keyword>
<dbReference type="Proteomes" id="UP000472276">
    <property type="component" value="Unassembled WGS sequence"/>
</dbReference>
<evidence type="ECO:0000256" key="4">
    <source>
        <dbReference type="ARBA" id="ARBA00022679"/>
    </source>
</evidence>
<accession>A0AAZ1XWR9</accession>
<dbReference type="InterPro" id="IPR022170">
    <property type="entry name" value="MUL1-like"/>
</dbReference>
<keyword evidence="4" id="KW-0808">Transferase</keyword>
<name>A0AAZ1XWR9_OREAU</name>
<dbReference type="AlphaFoldDB" id="A0AAZ1XWR9"/>
<feature type="domain" description="E3 Ubiquitin ligase MUL1-like" evidence="13">
    <location>
        <begin position="127"/>
        <end position="280"/>
    </location>
</feature>
<evidence type="ECO:0000256" key="6">
    <source>
        <dbReference type="ARBA" id="ARBA00022723"/>
    </source>
</evidence>
<dbReference type="KEGG" id="oau:116333782"/>
<evidence type="ECO:0000256" key="8">
    <source>
        <dbReference type="ARBA" id="ARBA00022786"/>
    </source>
</evidence>
<comment type="subcellular location">
    <subcellularLocation>
        <location evidence="2">Membrane</location>
        <topology evidence="2">Multi-pass membrane protein</topology>
    </subcellularLocation>
</comment>
<feature type="transmembrane region" description="Helical" evidence="12">
    <location>
        <begin position="34"/>
        <end position="53"/>
    </location>
</feature>
<evidence type="ECO:0000256" key="1">
    <source>
        <dbReference type="ARBA" id="ARBA00000900"/>
    </source>
</evidence>
<feature type="transmembrane region" description="Helical" evidence="12">
    <location>
        <begin position="269"/>
        <end position="289"/>
    </location>
</feature>